<keyword evidence="2" id="KW-0378">Hydrolase</keyword>
<keyword evidence="7" id="KW-1185">Reference proteome</keyword>
<evidence type="ECO:0000313" key="6">
    <source>
        <dbReference type="EMBL" id="CDR34541.1"/>
    </source>
</evidence>
<dbReference type="InterPro" id="IPR036457">
    <property type="entry name" value="PPM-type-like_dom_sf"/>
</dbReference>
<accession>A0A090CZV4</accession>
<evidence type="ECO:0000256" key="4">
    <source>
        <dbReference type="SAM" id="MobiDB-lite"/>
    </source>
</evidence>
<dbReference type="AlphaFoldDB" id="A0A090CZV4"/>
<evidence type="ECO:0000256" key="1">
    <source>
        <dbReference type="ARBA" id="ARBA00022723"/>
    </source>
</evidence>
<dbReference type="PROSITE" id="PS51746">
    <property type="entry name" value="PPM_2"/>
    <property type="match status" value="1"/>
</dbReference>
<dbReference type="Gene3D" id="3.60.40.10">
    <property type="entry name" value="PPM-type phosphatase domain"/>
    <property type="match status" value="1"/>
</dbReference>
<dbReference type="Pfam" id="PF00481">
    <property type="entry name" value="PP2C"/>
    <property type="match status" value="1"/>
</dbReference>
<feature type="domain" description="PPM-type phosphatase" evidence="5">
    <location>
        <begin position="135"/>
        <end position="404"/>
    </location>
</feature>
<dbReference type="PANTHER" id="PTHR47992">
    <property type="entry name" value="PROTEIN PHOSPHATASE"/>
    <property type="match status" value="1"/>
</dbReference>
<sequence length="410" mass="45663">MNFSGVKRKFSEIENNESPTPPSSQRTPPIPSAISLLMASQNEKESVLTKERCKPTKYNDLDETLKIELQRFFRNLEPPHLDELTLFLSSHQLEAKVRKEFDYILNQSSALPDTYFKKASIQPLNGLETKIVGPHHGSLSTHKGSRYNENQDGFVSFSLPLLSLGEKVEAPLYALFDGHGGRQAASFCENHLQENLSMALETFNKEGLLFEIANSLSLTSVRLNQAFKAYMESENPNIKNPGTTAVMALFVQDKAVISNLGDSRAILFRKDKAPLDLSFDFKATSARGKRKVLNRGGSIIRNRVQGSLAITRAIGDEYLKDLQEDHSKVISSKPAFTIVDLKDIEGYVLLTSDGLTDVASNQELHDFIFENDATMPLEVLTEAIVKKARKAGSRDDITVCLIPIKRSKEG</sequence>
<gene>
    <name evidence="6" type="ORF">CSEC_1730</name>
</gene>
<organism evidence="6 7">
    <name type="scientific">Candidatus Criblamydia sequanensis CRIB-18</name>
    <dbReference type="NCBI Taxonomy" id="1437425"/>
    <lineage>
        <taxon>Bacteria</taxon>
        <taxon>Pseudomonadati</taxon>
        <taxon>Chlamydiota</taxon>
        <taxon>Chlamydiia</taxon>
        <taxon>Parachlamydiales</taxon>
        <taxon>Candidatus Criblamydiaceae</taxon>
        <taxon>Candidatus Criblamydia</taxon>
    </lineage>
</organism>
<dbReference type="RefSeq" id="WP_041018060.1">
    <property type="nucleotide sequence ID" value="NZ_CCEJ010000008.1"/>
</dbReference>
<evidence type="ECO:0000259" key="5">
    <source>
        <dbReference type="PROSITE" id="PS51746"/>
    </source>
</evidence>
<dbReference type="InterPro" id="IPR000222">
    <property type="entry name" value="PP2C_BS"/>
</dbReference>
<dbReference type="GO" id="GO:0046872">
    <property type="term" value="F:metal ion binding"/>
    <property type="evidence" value="ECO:0007669"/>
    <property type="project" value="UniProtKB-KW"/>
</dbReference>
<name>A0A090CZV4_9BACT</name>
<dbReference type="EMBL" id="CCEJ010000008">
    <property type="protein sequence ID" value="CDR34541.1"/>
    <property type="molecule type" value="Genomic_DNA"/>
</dbReference>
<dbReference type="InterPro" id="IPR001932">
    <property type="entry name" value="PPM-type_phosphatase-like_dom"/>
</dbReference>
<reference evidence="6" key="1">
    <citation type="submission" date="2013-12" db="EMBL/GenBank/DDBJ databases">
        <authorList>
            <person name="Linke B."/>
        </authorList>
    </citation>
    <scope>NUCLEOTIDE SEQUENCE [LARGE SCALE GENOMIC DNA]</scope>
    <source>
        <strain evidence="6">CRIB-18</strain>
    </source>
</reference>
<dbReference type="SMART" id="SM00332">
    <property type="entry name" value="PP2Cc"/>
    <property type="match status" value="1"/>
</dbReference>
<comment type="caution">
    <text evidence="6">The sequence shown here is derived from an EMBL/GenBank/DDBJ whole genome shotgun (WGS) entry which is preliminary data.</text>
</comment>
<dbReference type="STRING" id="1437425.CSEC_1730"/>
<dbReference type="SUPFAM" id="SSF81606">
    <property type="entry name" value="PP2C-like"/>
    <property type="match status" value="1"/>
</dbReference>
<reference evidence="6" key="2">
    <citation type="submission" date="2014-09" db="EMBL/GenBank/DDBJ databases">
        <title>Criblamydia sequanensis harbors a mega-plasmid encoding arsenite resistance.</title>
        <authorList>
            <person name="Bertelli C."/>
            <person name="Goesmann A."/>
            <person name="Greub G."/>
        </authorList>
    </citation>
    <scope>NUCLEOTIDE SEQUENCE [LARGE SCALE GENOMIC DNA]</scope>
    <source>
        <strain evidence="6">CRIB-18</strain>
    </source>
</reference>
<dbReference type="GO" id="GO:0004722">
    <property type="term" value="F:protein serine/threonine phosphatase activity"/>
    <property type="evidence" value="ECO:0007669"/>
    <property type="project" value="InterPro"/>
</dbReference>
<feature type="region of interest" description="Disordered" evidence="4">
    <location>
        <begin position="1"/>
        <end position="30"/>
    </location>
</feature>
<evidence type="ECO:0000256" key="3">
    <source>
        <dbReference type="ARBA" id="ARBA00022912"/>
    </source>
</evidence>
<dbReference type="CDD" id="cd00143">
    <property type="entry name" value="PP2Cc"/>
    <property type="match status" value="1"/>
</dbReference>
<dbReference type="Proteomes" id="UP000031552">
    <property type="component" value="Unassembled WGS sequence"/>
</dbReference>
<keyword evidence="3" id="KW-0904">Protein phosphatase</keyword>
<dbReference type="InterPro" id="IPR015655">
    <property type="entry name" value="PP2C"/>
</dbReference>
<dbReference type="PROSITE" id="PS01032">
    <property type="entry name" value="PPM_1"/>
    <property type="match status" value="1"/>
</dbReference>
<evidence type="ECO:0000256" key="2">
    <source>
        <dbReference type="ARBA" id="ARBA00022801"/>
    </source>
</evidence>
<proteinExistence type="predicted"/>
<protein>
    <submittedName>
        <fullName evidence="6">Serine/threonine protein phosphatase</fullName>
    </submittedName>
</protein>
<keyword evidence="1" id="KW-0479">Metal-binding</keyword>
<evidence type="ECO:0000313" key="7">
    <source>
        <dbReference type="Proteomes" id="UP000031552"/>
    </source>
</evidence>
<dbReference type="eggNOG" id="COG0631">
    <property type="taxonomic scope" value="Bacteria"/>
</dbReference>
<dbReference type="OrthoDB" id="21931at2"/>